<gene>
    <name evidence="1" type="ORF">GCM10022255_103430</name>
</gene>
<proteinExistence type="predicted"/>
<accession>A0ABP8DSI5</accession>
<protein>
    <submittedName>
        <fullName evidence="1">Uncharacterized protein</fullName>
    </submittedName>
</protein>
<evidence type="ECO:0000313" key="2">
    <source>
        <dbReference type="Proteomes" id="UP001500620"/>
    </source>
</evidence>
<name>A0ABP8DSI5_9ACTN</name>
<keyword evidence="2" id="KW-1185">Reference proteome</keyword>
<dbReference type="Gene3D" id="3.40.50.720">
    <property type="entry name" value="NAD(P)-binding Rossmann-like Domain"/>
    <property type="match status" value="1"/>
</dbReference>
<dbReference type="Pfam" id="PF13602">
    <property type="entry name" value="ADH_zinc_N_2"/>
    <property type="match status" value="1"/>
</dbReference>
<reference evidence="2" key="1">
    <citation type="journal article" date="2019" name="Int. J. Syst. Evol. Microbiol.">
        <title>The Global Catalogue of Microorganisms (GCM) 10K type strain sequencing project: providing services to taxonomists for standard genome sequencing and annotation.</title>
        <authorList>
            <consortium name="The Broad Institute Genomics Platform"/>
            <consortium name="The Broad Institute Genome Sequencing Center for Infectious Disease"/>
            <person name="Wu L."/>
            <person name="Ma J."/>
        </authorList>
    </citation>
    <scope>NUCLEOTIDE SEQUENCE [LARGE SCALE GENOMIC DNA]</scope>
    <source>
        <strain evidence="2">JCM 17441</strain>
    </source>
</reference>
<sequence>MGLGSTTVRLVTPAVNHENLTALLRLLESGEVKVVIDQTYALGQAASAVRHMLDHHASGKIAIVV</sequence>
<comment type="caution">
    <text evidence="1">The sequence shown here is derived from an EMBL/GenBank/DDBJ whole genome shotgun (WGS) entry which is preliminary data.</text>
</comment>
<dbReference type="Proteomes" id="UP001500620">
    <property type="component" value="Unassembled WGS sequence"/>
</dbReference>
<dbReference type="Gene3D" id="3.90.180.10">
    <property type="entry name" value="Medium-chain alcohol dehydrogenases, catalytic domain"/>
    <property type="match status" value="1"/>
</dbReference>
<dbReference type="EMBL" id="BAABAT010000058">
    <property type="protein sequence ID" value="GAA4262985.1"/>
    <property type="molecule type" value="Genomic_DNA"/>
</dbReference>
<evidence type="ECO:0000313" key="1">
    <source>
        <dbReference type="EMBL" id="GAA4262985.1"/>
    </source>
</evidence>
<organism evidence="1 2">
    <name type="scientific">Dactylosporangium darangshiense</name>
    <dbReference type="NCBI Taxonomy" id="579108"/>
    <lineage>
        <taxon>Bacteria</taxon>
        <taxon>Bacillati</taxon>
        <taxon>Actinomycetota</taxon>
        <taxon>Actinomycetes</taxon>
        <taxon>Micromonosporales</taxon>
        <taxon>Micromonosporaceae</taxon>
        <taxon>Dactylosporangium</taxon>
    </lineage>
</organism>